<dbReference type="PATRIC" id="fig|469382.19.peg.959"/>
<dbReference type="Pfam" id="PF00892">
    <property type="entry name" value="EamA"/>
    <property type="match status" value="2"/>
</dbReference>
<evidence type="ECO:0000259" key="2">
    <source>
        <dbReference type="Pfam" id="PF00892"/>
    </source>
</evidence>
<dbReference type="eggNOG" id="arCOG00271">
    <property type="taxonomic scope" value="Archaea"/>
</dbReference>
<evidence type="ECO:0000313" key="3">
    <source>
        <dbReference type="EMBL" id="ADQ67067.1"/>
    </source>
</evidence>
<feature type="transmembrane region" description="Helical" evidence="1">
    <location>
        <begin position="93"/>
        <end position="117"/>
    </location>
</feature>
<feature type="transmembrane region" description="Helical" evidence="1">
    <location>
        <begin position="38"/>
        <end position="57"/>
    </location>
</feature>
<feature type="transmembrane region" description="Helical" evidence="1">
    <location>
        <begin position="7"/>
        <end position="26"/>
    </location>
</feature>
<dbReference type="HOGENOM" id="CLU_033863_0_2_2"/>
<keyword evidence="1" id="KW-0812">Transmembrane</keyword>
<feature type="domain" description="EamA" evidence="2">
    <location>
        <begin position="182"/>
        <end position="316"/>
    </location>
</feature>
<accession>E4NTL5</accession>
<keyword evidence="1" id="KW-1133">Transmembrane helix</keyword>
<feature type="transmembrane region" description="Helical" evidence="1">
    <location>
        <begin position="299"/>
        <end position="317"/>
    </location>
</feature>
<proteinExistence type="predicted"/>
<evidence type="ECO:0000313" key="4">
    <source>
        <dbReference type="EMBL" id="ELY29614.1"/>
    </source>
</evidence>
<dbReference type="Proteomes" id="UP000011585">
    <property type="component" value="Unassembled WGS sequence"/>
</dbReference>
<dbReference type="Proteomes" id="UP000006663">
    <property type="component" value="Chromosome"/>
</dbReference>
<evidence type="ECO:0000313" key="6">
    <source>
        <dbReference type="Proteomes" id="UP000011585"/>
    </source>
</evidence>
<feature type="transmembrane region" description="Helical" evidence="1">
    <location>
        <begin position="244"/>
        <end position="266"/>
    </location>
</feature>
<feature type="transmembrane region" description="Helical" evidence="1">
    <location>
        <begin position="69"/>
        <end position="87"/>
    </location>
</feature>
<gene>
    <name evidence="3" type="ordered locus">Hbor_14930</name>
    <name evidence="4" type="ORF">C499_04888</name>
</gene>
<feature type="domain" description="EamA" evidence="2">
    <location>
        <begin position="13"/>
        <end position="139"/>
    </location>
</feature>
<keyword evidence="5" id="KW-1185">Reference proteome</keyword>
<dbReference type="STRING" id="469382.Hbor_14930"/>
<reference evidence="4 6" key="2">
    <citation type="journal article" date="2014" name="PLoS Genet.">
        <title>Phylogenetically driven sequencing of extremely halophilic archaea reveals strategies for static and dynamic osmo-response.</title>
        <authorList>
            <person name="Becker E.A."/>
            <person name="Seitzer P.M."/>
            <person name="Tritt A."/>
            <person name="Larsen D."/>
            <person name="Krusor M."/>
            <person name="Yao A.I."/>
            <person name="Wu D."/>
            <person name="Madern D."/>
            <person name="Eisen J.A."/>
            <person name="Darling A.E."/>
            <person name="Facciotti M.T."/>
        </authorList>
    </citation>
    <scope>NUCLEOTIDE SEQUENCE [LARGE SCALE GENOMIC DNA]</scope>
    <source>
        <strain evidence="4 6">DSM 11551</strain>
    </source>
</reference>
<sequence length="360" mass="38177">MSRDPPVSPFVGLVVAVLAVSASAILVRYSEAPSLVKALYRVVFTVSLLAPVAFARSREELRELPRRDLLWAGVAGVALAVHFASWFESLAWTSVAASVTLVQAQPLFVAIGAWALLDERITRGVAVGIAVALFGMATMTLGDLFIPDIARALAVLPGLESLATLSTAGSAETTLAGEAPLYGDALALVGAVTAAAYVLAGRSLRQRISLIPYVTVVYTVCALVLLGFTLARGHPLFDYAAREWVLFVAMAVGPGVFGHTVLNWALGYVESSVVSVSLLGEPIGSTALALILLSEIPTPMTIFGGAVVLIGIYLTTVRKQADEAVETRQMLLVRRLTDARLPSRLPILILVSKLIFQSQR</sequence>
<dbReference type="InterPro" id="IPR000620">
    <property type="entry name" value="EamA_dom"/>
</dbReference>
<keyword evidence="1" id="KW-0472">Membrane</keyword>
<reference evidence="3 5" key="1">
    <citation type="journal article" date="2009" name="Stand. Genomic Sci.">
        <title>Complete genome sequence of Halogeometricum borinquense type strain (PR3).</title>
        <authorList>
            <person name="Malfatti S."/>
            <person name="Tindall B.J."/>
            <person name="Schneider S."/>
            <person name="Fahnrich R."/>
            <person name="Lapidus A."/>
            <person name="Labuttii K."/>
            <person name="Copeland A."/>
            <person name="Glavina Del Rio T."/>
            <person name="Nolan M."/>
            <person name="Chen F."/>
            <person name="Lucas S."/>
            <person name="Tice H."/>
            <person name="Cheng J.F."/>
            <person name="Bruce D."/>
            <person name="Goodwin L."/>
            <person name="Pitluck S."/>
            <person name="Anderson I."/>
            <person name="Pati A."/>
            <person name="Ivanova N."/>
            <person name="Mavromatis K."/>
            <person name="Chen A."/>
            <person name="Palaniappan K."/>
            <person name="D'haeseleer P."/>
            <person name="Goker M."/>
            <person name="Bristow J."/>
            <person name="Eisen J.A."/>
            <person name="Markowitz V."/>
            <person name="Hugenholtz P."/>
            <person name="Kyrpides N.C."/>
            <person name="Klenk H.P."/>
            <person name="Chain P."/>
        </authorList>
    </citation>
    <scope>NUCLEOTIDE SEQUENCE [LARGE SCALE GENOMIC DNA]</scope>
    <source>
        <strain evidence="5">ATCC 700274 / DSM 11551 / JCM 10706 / KCTC 4070 / PR3</strain>
        <strain evidence="3">PR 3</strain>
    </source>
</reference>
<dbReference type="SUPFAM" id="SSF103481">
    <property type="entry name" value="Multidrug resistance efflux transporter EmrE"/>
    <property type="match status" value="2"/>
</dbReference>
<dbReference type="PANTHER" id="PTHR22911:SF76">
    <property type="entry name" value="EAMA DOMAIN-CONTAINING PROTEIN"/>
    <property type="match status" value="1"/>
</dbReference>
<dbReference type="InterPro" id="IPR037185">
    <property type="entry name" value="EmrE-like"/>
</dbReference>
<dbReference type="GO" id="GO:0016020">
    <property type="term" value="C:membrane"/>
    <property type="evidence" value="ECO:0007669"/>
    <property type="project" value="InterPro"/>
</dbReference>
<protein>
    <submittedName>
        <fullName evidence="4">Cysteine transporter</fullName>
    </submittedName>
    <submittedName>
        <fullName evidence="3">EamA-like transporter family</fullName>
    </submittedName>
</protein>
<dbReference type="GeneID" id="9993312"/>
<dbReference type="RefSeq" id="WP_006054299.1">
    <property type="nucleotide sequence ID" value="NC_014729.1"/>
</dbReference>
<dbReference type="EMBL" id="CP001690">
    <property type="protein sequence ID" value="ADQ67067.1"/>
    <property type="molecule type" value="Genomic_DNA"/>
</dbReference>
<dbReference type="KEGG" id="hbo:Hbor_14930"/>
<feature type="transmembrane region" description="Helical" evidence="1">
    <location>
        <begin position="273"/>
        <end position="293"/>
    </location>
</feature>
<feature type="transmembrane region" description="Helical" evidence="1">
    <location>
        <begin position="124"/>
        <end position="146"/>
    </location>
</feature>
<dbReference type="EMBL" id="AOHT01000014">
    <property type="protein sequence ID" value="ELY29614.1"/>
    <property type="molecule type" value="Genomic_DNA"/>
</dbReference>
<feature type="transmembrane region" description="Helical" evidence="1">
    <location>
        <begin position="211"/>
        <end position="232"/>
    </location>
</feature>
<name>E4NTL5_HALBP</name>
<organism evidence="3 5">
    <name type="scientific">Halogeometricum borinquense (strain ATCC 700274 / DSM 11551 / JCM 10706 / KCTC 4070 / PR3)</name>
    <dbReference type="NCBI Taxonomy" id="469382"/>
    <lineage>
        <taxon>Archaea</taxon>
        <taxon>Methanobacteriati</taxon>
        <taxon>Methanobacteriota</taxon>
        <taxon>Stenosarchaea group</taxon>
        <taxon>Halobacteria</taxon>
        <taxon>Halobacteriales</taxon>
        <taxon>Haloferacaceae</taxon>
        <taxon>Halogeometricum</taxon>
    </lineage>
</organism>
<evidence type="ECO:0000313" key="5">
    <source>
        <dbReference type="Proteomes" id="UP000006663"/>
    </source>
</evidence>
<dbReference type="AlphaFoldDB" id="E4NTL5"/>
<feature type="transmembrane region" description="Helical" evidence="1">
    <location>
        <begin position="181"/>
        <end position="199"/>
    </location>
</feature>
<dbReference type="OrthoDB" id="214554at2157"/>
<dbReference type="PANTHER" id="PTHR22911">
    <property type="entry name" value="ACYL-MALONYL CONDENSING ENZYME-RELATED"/>
    <property type="match status" value="1"/>
</dbReference>
<evidence type="ECO:0000256" key="1">
    <source>
        <dbReference type="SAM" id="Phobius"/>
    </source>
</evidence>